<proteinExistence type="predicted"/>
<feature type="non-terminal residue" evidence="1">
    <location>
        <position position="66"/>
    </location>
</feature>
<accession>X1EZ70</accession>
<dbReference type="EMBL" id="BARU01012167">
    <property type="protein sequence ID" value="GAH37887.1"/>
    <property type="molecule type" value="Genomic_DNA"/>
</dbReference>
<name>X1EZ70_9ZZZZ</name>
<comment type="caution">
    <text evidence="1">The sequence shown here is derived from an EMBL/GenBank/DDBJ whole genome shotgun (WGS) entry which is preliminary data.</text>
</comment>
<dbReference type="AlphaFoldDB" id="X1EZ70"/>
<organism evidence="1">
    <name type="scientific">marine sediment metagenome</name>
    <dbReference type="NCBI Taxonomy" id="412755"/>
    <lineage>
        <taxon>unclassified sequences</taxon>
        <taxon>metagenomes</taxon>
        <taxon>ecological metagenomes</taxon>
    </lineage>
</organism>
<protein>
    <submittedName>
        <fullName evidence="1">Uncharacterized protein</fullName>
    </submittedName>
</protein>
<reference evidence="1" key="1">
    <citation type="journal article" date="2014" name="Front. Microbiol.">
        <title>High frequency of phylogenetically diverse reductive dehalogenase-homologous genes in deep subseafloor sedimentary metagenomes.</title>
        <authorList>
            <person name="Kawai M."/>
            <person name="Futagami T."/>
            <person name="Toyoda A."/>
            <person name="Takaki Y."/>
            <person name="Nishi S."/>
            <person name="Hori S."/>
            <person name="Arai W."/>
            <person name="Tsubouchi T."/>
            <person name="Morono Y."/>
            <person name="Uchiyama I."/>
            <person name="Ito T."/>
            <person name="Fujiyama A."/>
            <person name="Inagaki F."/>
            <person name="Takami H."/>
        </authorList>
    </citation>
    <scope>NUCLEOTIDE SEQUENCE</scope>
    <source>
        <strain evidence="1">Expedition CK06-06</strain>
    </source>
</reference>
<sequence>MKGELNRVYTRRHRILRELTRLLPHFLASVMVKRKCKKLKIEHLTVDPTGTKGALAKAIYTMPDNL</sequence>
<gene>
    <name evidence="1" type="ORF">S03H2_22561</name>
</gene>
<evidence type="ECO:0000313" key="1">
    <source>
        <dbReference type="EMBL" id="GAH37887.1"/>
    </source>
</evidence>